<dbReference type="RefSeq" id="WP_230525162.1">
    <property type="nucleotide sequence ID" value="NZ_JAJGAK010000001.1"/>
</dbReference>
<dbReference type="EMBL" id="JAJGAK010000001">
    <property type="protein sequence ID" value="MCC8361505.1"/>
    <property type="molecule type" value="Genomic_DNA"/>
</dbReference>
<feature type="transmembrane region" description="Helical" evidence="1">
    <location>
        <begin position="110"/>
        <end position="136"/>
    </location>
</feature>
<protein>
    <submittedName>
        <fullName evidence="2">Uncharacterized protein</fullName>
    </submittedName>
</protein>
<feature type="transmembrane region" description="Helical" evidence="1">
    <location>
        <begin position="12"/>
        <end position="30"/>
    </location>
</feature>
<dbReference type="Proteomes" id="UP001165293">
    <property type="component" value="Unassembled WGS sequence"/>
</dbReference>
<keyword evidence="3" id="KW-1185">Reference proteome</keyword>
<name>A0ABS8JD19_9GAMM</name>
<feature type="transmembrane region" description="Helical" evidence="1">
    <location>
        <begin position="42"/>
        <end position="64"/>
    </location>
</feature>
<keyword evidence="1" id="KW-0812">Transmembrane</keyword>
<feature type="transmembrane region" description="Helical" evidence="1">
    <location>
        <begin position="76"/>
        <end position="98"/>
    </location>
</feature>
<sequence length="173" mass="18355">MSQAVTEFLVTTAQVGVALAGFSGLIAAIRTASPEGWHPRDIWSLAWMLGTSMGALMLALLPMWLSLFDWSDARVYRLASAILAIYTFVLGGVLARAGRRLTRNGYPPRVSFFPFVLVSLMALSAVAAAIGALGGWGDALVAVYAGCIVALLLASVLVLAIFLVLLARMARID</sequence>
<evidence type="ECO:0000313" key="3">
    <source>
        <dbReference type="Proteomes" id="UP001165293"/>
    </source>
</evidence>
<organism evidence="2 3">
    <name type="scientific">Noviluteimonas lactosilytica</name>
    <dbReference type="NCBI Taxonomy" id="2888523"/>
    <lineage>
        <taxon>Bacteria</taxon>
        <taxon>Pseudomonadati</taxon>
        <taxon>Pseudomonadota</taxon>
        <taxon>Gammaproteobacteria</taxon>
        <taxon>Lysobacterales</taxon>
        <taxon>Lysobacteraceae</taxon>
        <taxon>Noviluteimonas</taxon>
    </lineage>
</organism>
<accession>A0ABS8JD19</accession>
<keyword evidence="1" id="KW-0472">Membrane</keyword>
<evidence type="ECO:0000256" key="1">
    <source>
        <dbReference type="SAM" id="Phobius"/>
    </source>
</evidence>
<keyword evidence="1" id="KW-1133">Transmembrane helix</keyword>
<gene>
    <name evidence="2" type="ORF">LK996_00185</name>
</gene>
<proteinExistence type="predicted"/>
<feature type="transmembrane region" description="Helical" evidence="1">
    <location>
        <begin position="142"/>
        <end position="167"/>
    </location>
</feature>
<evidence type="ECO:0000313" key="2">
    <source>
        <dbReference type="EMBL" id="MCC8361505.1"/>
    </source>
</evidence>
<comment type="caution">
    <text evidence="2">The sequence shown here is derived from an EMBL/GenBank/DDBJ whole genome shotgun (WGS) entry which is preliminary data.</text>
</comment>
<reference evidence="2" key="1">
    <citation type="submission" date="2021-10" db="EMBL/GenBank/DDBJ databases">
        <authorList>
            <person name="Lyu M."/>
            <person name="Wang X."/>
            <person name="Meng X."/>
            <person name="Xu K."/>
        </authorList>
    </citation>
    <scope>NUCLEOTIDE SEQUENCE</scope>
    <source>
        <strain evidence="2">A6</strain>
    </source>
</reference>